<feature type="domain" description="MurNAc-LAA" evidence="1">
    <location>
        <begin position="63"/>
        <end position="175"/>
    </location>
</feature>
<reference evidence="2 3" key="2">
    <citation type="submission" date="2009-02" db="EMBL/GenBank/DDBJ databases">
        <title>Draft genome sequence of Clostridium methylpentosum (DSM 5476).</title>
        <authorList>
            <person name="Sudarsanam P."/>
            <person name="Ley R."/>
            <person name="Guruge J."/>
            <person name="Turnbaugh P.J."/>
            <person name="Mahowald M."/>
            <person name="Liep D."/>
            <person name="Gordon J."/>
        </authorList>
    </citation>
    <scope>NUCLEOTIDE SEQUENCE [LARGE SCALE GENOMIC DNA]</scope>
    <source>
        <strain evidence="2 3">DSM 5476</strain>
    </source>
</reference>
<dbReference type="GO" id="GO:0030288">
    <property type="term" value="C:outer membrane-bounded periplasmic space"/>
    <property type="evidence" value="ECO:0007669"/>
    <property type="project" value="TreeGrafter"/>
</dbReference>
<dbReference type="EMBL" id="ACEC01000070">
    <property type="protein sequence ID" value="EEG30148.1"/>
    <property type="molecule type" value="Genomic_DNA"/>
</dbReference>
<dbReference type="eggNOG" id="COG0860">
    <property type="taxonomic scope" value="Bacteria"/>
</dbReference>
<dbReference type="AlphaFoldDB" id="C0EEG0"/>
<comment type="caution">
    <text evidence="2">The sequence shown here is derived from an EMBL/GenBank/DDBJ whole genome shotgun (WGS) entry which is preliminary data.</text>
</comment>
<dbReference type="GO" id="GO:0008745">
    <property type="term" value="F:N-acetylmuramoyl-L-alanine amidase activity"/>
    <property type="evidence" value="ECO:0007669"/>
    <property type="project" value="UniProtKB-EC"/>
</dbReference>
<protein>
    <submittedName>
        <fullName evidence="2">N-acetylmuramoyl-L-alanine amidase</fullName>
        <ecNumber evidence="2">3.5.1.28</ecNumber>
    </submittedName>
</protein>
<dbReference type="CDD" id="cd02696">
    <property type="entry name" value="MurNAc-LAA"/>
    <property type="match status" value="1"/>
</dbReference>
<evidence type="ECO:0000313" key="2">
    <source>
        <dbReference type="EMBL" id="EEG30148.1"/>
    </source>
</evidence>
<reference evidence="2 3" key="1">
    <citation type="submission" date="2009-01" db="EMBL/GenBank/DDBJ databases">
        <authorList>
            <person name="Fulton L."/>
            <person name="Clifton S."/>
            <person name="Fulton B."/>
            <person name="Xu J."/>
            <person name="Minx P."/>
            <person name="Pepin K.H."/>
            <person name="Johnson M."/>
            <person name="Bhonagiri V."/>
            <person name="Nash W.E."/>
            <person name="Mardis E.R."/>
            <person name="Wilson R.K."/>
        </authorList>
    </citation>
    <scope>NUCLEOTIDE SEQUENCE [LARGE SCALE GENOMIC DNA]</scope>
    <source>
        <strain evidence="2 3">DSM 5476</strain>
    </source>
</reference>
<evidence type="ECO:0000313" key="3">
    <source>
        <dbReference type="Proteomes" id="UP000003340"/>
    </source>
</evidence>
<dbReference type="SMART" id="SM00646">
    <property type="entry name" value="Ami_3"/>
    <property type="match status" value="1"/>
</dbReference>
<name>C0EEG0_9FIRM</name>
<organism evidence="2 3">
    <name type="scientific">[Clostridium] methylpentosum DSM 5476</name>
    <dbReference type="NCBI Taxonomy" id="537013"/>
    <lineage>
        <taxon>Bacteria</taxon>
        <taxon>Bacillati</taxon>
        <taxon>Bacillota</taxon>
        <taxon>Clostridia</taxon>
        <taxon>Eubacteriales</taxon>
        <taxon>Oscillospiraceae</taxon>
        <taxon>Oscillospiraceae incertae sedis</taxon>
    </lineage>
</organism>
<evidence type="ECO:0000259" key="1">
    <source>
        <dbReference type="SMART" id="SM00646"/>
    </source>
</evidence>
<dbReference type="Pfam" id="PF01520">
    <property type="entry name" value="Amidase_3"/>
    <property type="match status" value="1"/>
</dbReference>
<accession>C0EEG0</accession>
<proteinExistence type="predicted"/>
<dbReference type="HOGENOM" id="CLU_1056245_0_0_9"/>
<dbReference type="Proteomes" id="UP000003340">
    <property type="component" value="Unassembled WGS sequence"/>
</dbReference>
<dbReference type="Gene3D" id="3.40.630.40">
    <property type="entry name" value="Zn-dependent exopeptidases"/>
    <property type="match status" value="1"/>
</dbReference>
<dbReference type="InterPro" id="IPR002508">
    <property type="entry name" value="MurNAc-LAA_cat"/>
</dbReference>
<dbReference type="PANTHER" id="PTHR30404:SF8">
    <property type="entry name" value="AUTOLYSIN PH-RELATED"/>
    <property type="match status" value="1"/>
</dbReference>
<dbReference type="InterPro" id="IPR050695">
    <property type="entry name" value="N-acetylmuramoyl_amidase_3"/>
</dbReference>
<dbReference type="STRING" id="537013.CLOSTMETH_02246"/>
<dbReference type="SUPFAM" id="SSF53187">
    <property type="entry name" value="Zn-dependent exopeptidases"/>
    <property type="match status" value="1"/>
</dbReference>
<dbReference type="GO" id="GO:0009253">
    <property type="term" value="P:peptidoglycan catabolic process"/>
    <property type="evidence" value="ECO:0007669"/>
    <property type="project" value="InterPro"/>
</dbReference>
<sequence>MSKLAVYAGHGGRDFGATSSDGLREKDFTLAVSNRVTQLLRQAGYDVINNRTTDVDRSITADARRANAEGVDGVIEIHLNSNPGAPQTGTETYYSIKGGRGKELADAINRQIVELGYVDRGIKTRTNSEGQDYFGIIRLTDAPAVLVETAFINNPDDMARFNVDEMARAIVNGIEEVFPPSTGENSSEQGVVRIREGTWNVRAAPNNGAPVVGYVYGGDLHPYSRIVNGWFRLEDGFLSPAAVASVSSS</sequence>
<dbReference type="EC" id="3.5.1.28" evidence="2"/>
<gene>
    <name evidence="2" type="ORF">CLOSTMETH_02246</name>
</gene>
<dbReference type="PANTHER" id="PTHR30404">
    <property type="entry name" value="N-ACETYLMURAMOYL-L-ALANINE AMIDASE"/>
    <property type="match status" value="1"/>
</dbReference>
<keyword evidence="3" id="KW-1185">Reference proteome</keyword>
<keyword evidence="2" id="KW-0378">Hydrolase</keyword>